<sequence length="738" mass="82848">MIKNKKILFRSDGSFRLSRKKADKTNSGSTSYDVVTNIEHSQSADGRITSSQPSTTNTSVPQSSTPLSLTTTTKPPRSYSPSDYYFHTTAQGGINASLTPLSEHYATNETLLSLFSTLYEKDQFSVAYAAGVKFVEVALLQIPQNGYFKSKKYRKQRTKSAVDALRVTKLLGGMVEEMEEDEETSKNNCDGNGTSSISGVEKIEKLQQLATLAQRSFEDAIDDQLKDNDCGDDTNGDTTSSPSQCQDWDVIAEQVSRFWKEWGNSSGNIENMLTNMPDNCCTLFGGDVGNVVQGGEDEVQNDNKTTTKKAERFQQRQEDSAPATSGRRSLHGDFEREESQQQINVAVEQSHQESSEVASEGDAIISEEKVSHASNNVQHVDRPAETRDEVKSDLREDQLEDSRIDDLDEELKVALSMSLADSVSSTISTSDMYSTKRDQQGSKLSVAVVAKQYREKYESLRENGSIHVRFLDTYQGRIAESTNGCTVVAPLMCINYFTSEQTDAKNGIADEMINQVIDVHTVSVLPEVRRKLGLPPDSFIVPSDVHDYLIDTGLLSTSQFVGVCGGSILDDDHIEQFKSTLLLLNDERERKRLRGKRLGATFFFAGHVIAFHLINHEGSHHIELIDSLPNHETWKIGQASPDVSCYDDRDPSETSSRCSDNYYEEIWERSERFDYEQNRNAVRVRCLDVRHMDTLIRHYALAKFSDEEKRFCDEHVWQEANSSFDPRVFQAFIWAEAS</sequence>
<proteinExistence type="predicted"/>
<organism evidence="2 3">
    <name type="scientific">Skeletonema marinoi</name>
    <dbReference type="NCBI Taxonomy" id="267567"/>
    <lineage>
        <taxon>Eukaryota</taxon>
        <taxon>Sar</taxon>
        <taxon>Stramenopiles</taxon>
        <taxon>Ochrophyta</taxon>
        <taxon>Bacillariophyta</taxon>
        <taxon>Coscinodiscophyceae</taxon>
        <taxon>Thalassiosirophycidae</taxon>
        <taxon>Thalassiosirales</taxon>
        <taxon>Skeletonemataceae</taxon>
        <taxon>Skeletonema</taxon>
        <taxon>Skeletonema marinoi-dohrnii complex</taxon>
    </lineage>
</organism>
<feature type="compositionally biased region" description="Basic and acidic residues" evidence="1">
    <location>
        <begin position="330"/>
        <end position="339"/>
    </location>
</feature>
<name>A0AAD9D7N6_9STRA</name>
<feature type="compositionally biased region" description="Basic and acidic residues" evidence="1">
    <location>
        <begin position="379"/>
        <end position="395"/>
    </location>
</feature>
<evidence type="ECO:0000313" key="3">
    <source>
        <dbReference type="Proteomes" id="UP001224775"/>
    </source>
</evidence>
<feature type="region of interest" description="Disordered" evidence="1">
    <location>
        <begin position="293"/>
        <end position="395"/>
    </location>
</feature>
<gene>
    <name evidence="2" type="ORF">QTG54_013362</name>
</gene>
<feature type="region of interest" description="Disordered" evidence="1">
    <location>
        <begin position="41"/>
        <end position="81"/>
    </location>
</feature>
<protein>
    <submittedName>
        <fullName evidence="2">Uncharacterized protein</fullName>
    </submittedName>
</protein>
<feature type="region of interest" description="Disordered" evidence="1">
    <location>
        <begin position="224"/>
        <end position="247"/>
    </location>
</feature>
<feature type="compositionally biased region" description="Polar residues" evidence="1">
    <location>
        <begin position="340"/>
        <end position="349"/>
    </location>
</feature>
<feature type="compositionally biased region" description="Low complexity" evidence="1">
    <location>
        <begin position="58"/>
        <end position="76"/>
    </location>
</feature>
<feature type="compositionally biased region" description="Polar residues" evidence="1">
    <location>
        <begin position="41"/>
        <end position="57"/>
    </location>
</feature>
<evidence type="ECO:0000313" key="2">
    <source>
        <dbReference type="EMBL" id="KAK1735915.1"/>
    </source>
</evidence>
<dbReference type="EMBL" id="JATAAI010000031">
    <property type="protein sequence ID" value="KAK1735915.1"/>
    <property type="molecule type" value="Genomic_DNA"/>
</dbReference>
<keyword evidence="3" id="KW-1185">Reference proteome</keyword>
<evidence type="ECO:0000256" key="1">
    <source>
        <dbReference type="SAM" id="MobiDB-lite"/>
    </source>
</evidence>
<reference evidence="2" key="1">
    <citation type="submission" date="2023-06" db="EMBL/GenBank/DDBJ databases">
        <title>Survivors Of The Sea: Transcriptome response of Skeletonema marinoi to long-term dormancy.</title>
        <authorList>
            <person name="Pinder M.I.M."/>
            <person name="Kourtchenko O."/>
            <person name="Robertson E.K."/>
            <person name="Larsson T."/>
            <person name="Maumus F."/>
            <person name="Osuna-Cruz C.M."/>
            <person name="Vancaester E."/>
            <person name="Stenow R."/>
            <person name="Vandepoele K."/>
            <person name="Ploug H."/>
            <person name="Bruchert V."/>
            <person name="Godhe A."/>
            <person name="Topel M."/>
        </authorList>
    </citation>
    <scope>NUCLEOTIDE SEQUENCE</scope>
    <source>
        <strain evidence="2">R05AC</strain>
    </source>
</reference>
<dbReference type="AlphaFoldDB" id="A0AAD9D7N6"/>
<comment type="caution">
    <text evidence="2">The sequence shown here is derived from an EMBL/GenBank/DDBJ whole genome shotgun (WGS) entry which is preliminary data.</text>
</comment>
<dbReference type="Proteomes" id="UP001224775">
    <property type="component" value="Unassembled WGS sequence"/>
</dbReference>
<feature type="compositionally biased region" description="Basic and acidic residues" evidence="1">
    <location>
        <begin position="308"/>
        <end position="319"/>
    </location>
</feature>
<accession>A0AAD9D7N6</accession>